<keyword evidence="1" id="KW-0732">Signal</keyword>
<name>Q4PN21_IXOSC</name>
<dbReference type="AlphaFoldDB" id="Q4PN21"/>
<sequence length="99" mass="11185">MRSWHLLSLLYLGSAWSLAEPLGMHLSNWLLPRLRRKLMRTDVSRVHLAVNTGANFEGGRVLLHTPDRTFVSSHFRTGPAKMDCCHFVTNVTGVLQVTT</sequence>
<evidence type="ECO:0000256" key="1">
    <source>
        <dbReference type="SAM" id="SignalP"/>
    </source>
</evidence>
<reference evidence="2" key="1">
    <citation type="submission" date="2005-05" db="EMBL/GenBank/DDBJ databases">
        <authorList>
            <person name="Tseng H.-P."/>
            <person name="Hseu T.-H."/>
            <person name="Buhler D.R."/>
            <person name="Wang W.-D."/>
            <person name="Tsai H.-L."/>
            <person name="Hu C.-H."/>
        </authorList>
    </citation>
    <scope>NUCLEOTIDE SEQUENCE</scope>
    <source>
        <strain evidence="2">IS-6-12-J-cluster-602</strain>
        <tissue evidence="2">Salivary glands</tissue>
    </source>
</reference>
<organism evidence="2">
    <name type="scientific">Ixodes scapularis</name>
    <name type="common">Black-legged tick</name>
    <name type="synonym">Deer tick</name>
    <dbReference type="NCBI Taxonomy" id="6945"/>
    <lineage>
        <taxon>Eukaryota</taxon>
        <taxon>Metazoa</taxon>
        <taxon>Ecdysozoa</taxon>
        <taxon>Arthropoda</taxon>
        <taxon>Chelicerata</taxon>
        <taxon>Arachnida</taxon>
        <taxon>Acari</taxon>
        <taxon>Parasitiformes</taxon>
        <taxon>Ixodida</taxon>
        <taxon>Ixodoidea</taxon>
        <taxon>Ixodidae</taxon>
        <taxon>Ixodinae</taxon>
        <taxon>Ixodes</taxon>
    </lineage>
</organism>
<dbReference type="EMBL" id="DQ065952">
    <property type="protein sequence ID" value="AAY66589.1"/>
    <property type="molecule type" value="mRNA"/>
</dbReference>
<dbReference type="VEuPathDB" id="VectorBase:ISCW012577"/>
<feature type="signal peptide" evidence="1">
    <location>
        <begin position="1"/>
        <end position="19"/>
    </location>
</feature>
<protein>
    <submittedName>
        <fullName evidence="2">Putative secreted salivary protein</fullName>
    </submittedName>
</protein>
<accession>Q4PN21</accession>
<evidence type="ECO:0000313" key="2">
    <source>
        <dbReference type="EMBL" id="AAY66589.1"/>
    </source>
</evidence>
<proteinExistence type="evidence at transcript level"/>
<dbReference type="VEuPathDB" id="VectorBase:ISCI012577"/>
<reference evidence="2" key="2">
    <citation type="journal article" date="2006" name="Insect Biochem. Mol. Biol.">
        <title>An annotated catalog of salivary gland transcripts from Ixodes scapularis ticks.</title>
        <authorList>
            <person name="Ribeiro J.M."/>
            <person name="Alarcon-Chaidez F."/>
            <person name="Francischetti I.M."/>
            <person name="Mans B.J."/>
            <person name="Mather T.N."/>
            <person name="Valenzuela J.G."/>
            <person name="Wikel S.K."/>
        </authorList>
    </citation>
    <scope>NUCLEOTIDE SEQUENCE</scope>
    <source>
        <strain evidence="2">IS-6-12-J-cluster-602</strain>
        <tissue evidence="2">Salivary glands</tissue>
    </source>
</reference>
<feature type="chain" id="PRO_5004241841" evidence="1">
    <location>
        <begin position="20"/>
        <end position="99"/>
    </location>
</feature>
<dbReference type="HOGENOM" id="CLU_2673867_0_0_1"/>